<reference evidence="2 3" key="1">
    <citation type="submission" date="2016-11" db="EMBL/GenBank/DDBJ databases">
        <authorList>
            <person name="Jaros S."/>
            <person name="Januszkiewicz K."/>
            <person name="Wedrychowicz H."/>
        </authorList>
    </citation>
    <scope>NUCLEOTIDE SEQUENCE [LARGE SCALE GENOMIC DNA]</scope>
    <source>
        <strain evidence="2 3">DSM 18772</strain>
    </source>
</reference>
<feature type="transmembrane region" description="Helical" evidence="1">
    <location>
        <begin position="12"/>
        <end position="32"/>
    </location>
</feature>
<keyword evidence="1" id="KW-0812">Transmembrane</keyword>
<keyword evidence="3" id="KW-1185">Reference proteome</keyword>
<organism evidence="2 3">
    <name type="scientific">Rubritalea squalenifaciens DSM 18772</name>
    <dbReference type="NCBI Taxonomy" id="1123071"/>
    <lineage>
        <taxon>Bacteria</taxon>
        <taxon>Pseudomonadati</taxon>
        <taxon>Verrucomicrobiota</taxon>
        <taxon>Verrucomicrobiia</taxon>
        <taxon>Verrucomicrobiales</taxon>
        <taxon>Rubritaleaceae</taxon>
        <taxon>Rubritalea</taxon>
    </lineage>
</organism>
<keyword evidence="1" id="KW-0472">Membrane</keyword>
<name>A0A1M6QPG4_9BACT</name>
<proteinExistence type="predicted"/>
<evidence type="ECO:0000313" key="2">
    <source>
        <dbReference type="EMBL" id="SHK22182.1"/>
    </source>
</evidence>
<sequence length="57" mass="6659">MLSKLKHSLALQMLLITILGCGLFVLACWLRYRTDDQEQKYKNLQTQSEKTSSLWRG</sequence>
<dbReference type="AlphaFoldDB" id="A0A1M6QPG4"/>
<protein>
    <submittedName>
        <fullName evidence="2">Uncharacterized protein</fullName>
    </submittedName>
</protein>
<dbReference type="EMBL" id="FQYR01000006">
    <property type="protein sequence ID" value="SHK22182.1"/>
    <property type="molecule type" value="Genomic_DNA"/>
</dbReference>
<dbReference type="RefSeq" id="WP_159435042.1">
    <property type="nucleotide sequence ID" value="NZ_FQYR01000006.1"/>
</dbReference>
<dbReference type="InParanoid" id="A0A1M6QPG4"/>
<dbReference type="Proteomes" id="UP000184510">
    <property type="component" value="Unassembled WGS sequence"/>
</dbReference>
<dbReference type="PROSITE" id="PS51257">
    <property type="entry name" value="PROKAR_LIPOPROTEIN"/>
    <property type="match status" value="1"/>
</dbReference>
<evidence type="ECO:0000256" key="1">
    <source>
        <dbReference type="SAM" id="Phobius"/>
    </source>
</evidence>
<evidence type="ECO:0000313" key="3">
    <source>
        <dbReference type="Proteomes" id="UP000184510"/>
    </source>
</evidence>
<accession>A0A1M6QPG4</accession>
<keyword evidence="1" id="KW-1133">Transmembrane helix</keyword>
<gene>
    <name evidence="2" type="ORF">SAMN02745181_3466</name>
</gene>